<accession>A0ABV6N6C3</accession>
<dbReference type="SUPFAM" id="SSF51004">
    <property type="entry name" value="C-terminal (heme d1) domain of cytochrome cd1-nitrite reductase"/>
    <property type="match status" value="1"/>
</dbReference>
<dbReference type="PANTHER" id="PTHR47197:SF3">
    <property type="entry name" value="DIHYDRO-HEME D1 DEHYDROGENASE"/>
    <property type="match status" value="1"/>
</dbReference>
<protein>
    <submittedName>
        <fullName evidence="1">YncE family protein</fullName>
    </submittedName>
</protein>
<dbReference type="Proteomes" id="UP001589810">
    <property type="component" value="Unassembled WGS sequence"/>
</dbReference>
<dbReference type="EMBL" id="JBHLUD010000015">
    <property type="protein sequence ID" value="MFC0548125.1"/>
    <property type="molecule type" value="Genomic_DNA"/>
</dbReference>
<dbReference type="Gene3D" id="2.130.10.10">
    <property type="entry name" value="YVTN repeat-like/Quinoprotein amine dehydrogenase"/>
    <property type="match status" value="2"/>
</dbReference>
<name>A0ABV6N6C3_9PSEU</name>
<keyword evidence="2" id="KW-1185">Reference proteome</keyword>
<dbReference type="InterPro" id="IPR051200">
    <property type="entry name" value="Host-pathogen_enzymatic-act"/>
</dbReference>
<reference evidence="1 2" key="1">
    <citation type="submission" date="2024-09" db="EMBL/GenBank/DDBJ databases">
        <authorList>
            <person name="Sun Q."/>
            <person name="Mori K."/>
        </authorList>
    </citation>
    <scope>NUCLEOTIDE SEQUENCE [LARGE SCALE GENOMIC DNA]</scope>
    <source>
        <strain evidence="1 2">TBRC 1432</strain>
    </source>
</reference>
<organism evidence="1 2">
    <name type="scientific">Kutzneria chonburiensis</name>
    <dbReference type="NCBI Taxonomy" id="1483604"/>
    <lineage>
        <taxon>Bacteria</taxon>
        <taxon>Bacillati</taxon>
        <taxon>Actinomycetota</taxon>
        <taxon>Actinomycetes</taxon>
        <taxon>Pseudonocardiales</taxon>
        <taxon>Pseudonocardiaceae</taxon>
        <taxon>Kutzneria</taxon>
    </lineage>
</organism>
<gene>
    <name evidence="1" type="ORF">ACFFH7_41925</name>
</gene>
<dbReference type="InterPro" id="IPR011048">
    <property type="entry name" value="Haem_d1_sf"/>
</dbReference>
<dbReference type="PANTHER" id="PTHR47197">
    <property type="entry name" value="PROTEIN NIRF"/>
    <property type="match status" value="1"/>
</dbReference>
<proteinExistence type="predicted"/>
<sequence>MPNTGDQLAVVSQGAATVTLLDAVDHGARTVLTVPAQPHELLFDAEHRLLYCTTTYHDGYYDKNAGRNHQLTVIDPDGGKIIEVLDLSPEHGPHGLALDAARRLLYVSVEAGPAGTGGVVVLDTVSRRVLRRIDTLAPGPHWFAINGDLGYATNKEAPYVTVVELATGALVDKIAVPGSEGIAVSPDGSTIAVAAPKASTRGAEPGVRLIDTRTGTIVRTLPTERFVIPVHWTSTGLLLAGELGPNGVAFGPNQQSDGRLTVWAGPSPTTVEPVGSAPAGAGALTLTSSPEGDRAYLAGIFDSTVTVVDLAVPTRPTVLDTLAIPRGGIAGAHGLAYIPAA</sequence>
<dbReference type="RefSeq" id="WP_273938039.1">
    <property type="nucleotide sequence ID" value="NZ_CP097263.1"/>
</dbReference>
<dbReference type="InterPro" id="IPR015943">
    <property type="entry name" value="WD40/YVTN_repeat-like_dom_sf"/>
</dbReference>
<comment type="caution">
    <text evidence="1">The sequence shown here is derived from an EMBL/GenBank/DDBJ whole genome shotgun (WGS) entry which is preliminary data.</text>
</comment>
<evidence type="ECO:0000313" key="2">
    <source>
        <dbReference type="Proteomes" id="UP001589810"/>
    </source>
</evidence>
<evidence type="ECO:0000313" key="1">
    <source>
        <dbReference type="EMBL" id="MFC0548125.1"/>
    </source>
</evidence>